<organism evidence="8">
    <name type="scientific">Blumeria graminis f. sp. tritici 96224</name>
    <dbReference type="NCBI Taxonomy" id="1268274"/>
    <lineage>
        <taxon>Eukaryota</taxon>
        <taxon>Fungi</taxon>
        <taxon>Dikarya</taxon>
        <taxon>Ascomycota</taxon>
        <taxon>Pezizomycotina</taxon>
        <taxon>Leotiomycetes</taxon>
        <taxon>Erysiphales</taxon>
        <taxon>Erysiphaceae</taxon>
        <taxon>Blumeria</taxon>
    </lineage>
</organism>
<evidence type="ECO:0000313" key="7">
    <source>
        <dbReference type="EMBL" id="EPQ66191.1"/>
    </source>
</evidence>
<keyword evidence="1" id="KW-0479">Metal-binding</keyword>
<dbReference type="Proteomes" id="UP000053110">
    <property type="component" value="Unassembled WGS sequence"/>
</dbReference>
<keyword evidence="3" id="KW-0238">DNA-binding</keyword>
<evidence type="ECO:0000256" key="2">
    <source>
        <dbReference type="ARBA" id="ARBA00023015"/>
    </source>
</evidence>
<dbReference type="EMBL" id="KE375004">
    <property type="protein sequence ID" value="EPQ66191.1"/>
    <property type="molecule type" value="Genomic_DNA"/>
</dbReference>
<gene>
    <name evidence="7" type="ORF">BGT96224_429</name>
    <name evidence="8" type="ORF">BGT96224V2_LOCUS2193</name>
</gene>
<reference evidence="9" key="1">
    <citation type="journal article" date="2013" name="Nat. Genet.">
        <title>The wheat powdery mildew genome shows the unique evolution of an obligate biotroph.</title>
        <authorList>
            <person name="Wicker T."/>
            <person name="Oberhaensli S."/>
            <person name="Parlange F."/>
            <person name="Buchmann J.P."/>
            <person name="Shatalina M."/>
            <person name="Roffler S."/>
            <person name="Ben-David R."/>
            <person name="Dolezel J."/>
            <person name="Simkova H."/>
            <person name="Schulze-Lefert P."/>
            <person name="Spanu P.D."/>
            <person name="Bruggmann R."/>
            <person name="Amselem J."/>
            <person name="Quesneville H."/>
            <person name="Ver Loren van Themaat E."/>
            <person name="Paape T."/>
            <person name="Shimizu K.K."/>
            <person name="Keller B."/>
        </authorList>
    </citation>
    <scope>NUCLEOTIDE SEQUENCE [LARGE SCALE GENOMIC DNA]</scope>
    <source>
        <strain evidence="9">96224</strain>
    </source>
</reference>
<evidence type="ECO:0000259" key="6">
    <source>
        <dbReference type="Pfam" id="PF08493"/>
    </source>
</evidence>
<proteinExistence type="predicted"/>
<keyword evidence="2" id="KW-0805">Transcription regulation</keyword>
<keyword evidence="4" id="KW-0804">Transcription</keyword>
<sequence>MAVPYSSKKPRTQSLPKCFPPVFTSNSLTSSAKQQCSYEELQHSSYLNHSTSFYSASPEGETLSLTTKDDYQSSNCNTFGNLVDVSGSGTNDFQFCREDRNETTQNDNYFLALRRVPESNSISIHYEKSEVPSDIRDPSRFFSPETPQELCKPTVDWVLGPSFRENLPSNAQENTTINQSSLLSSLKVATPAKISCNQGRSCMQAAIETLWSLHTSNVSNFCLSNNNLKANGAAGFVSPRSSEDVLQKNKEIEKVLSSILACACSERPRVQVLLVNICHRLLIWYKAVVPCHKPLLSIATSFMGREEPGETISHQPIRIGEYCLDEALELRIKAQVVFAELQKLEILISILVSRMTTERKIAGYSNKSCDYSESDFIPTQETEFSEHVRGKLATLLHRKLQTMMIDLKGIYVQHA</sequence>
<accession>A0A061HJS7</accession>
<dbReference type="InterPro" id="IPR013700">
    <property type="entry name" value="AflR"/>
</dbReference>
<dbReference type="GO" id="GO:0045122">
    <property type="term" value="P:aflatoxin biosynthetic process"/>
    <property type="evidence" value="ECO:0007669"/>
    <property type="project" value="InterPro"/>
</dbReference>
<dbReference type="HOGENOM" id="CLU_662196_0_0_1"/>
<protein>
    <submittedName>
        <fullName evidence="8">Bgt-429</fullName>
    </submittedName>
</protein>
<feature type="domain" description="Aflatoxin regulatory protein" evidence="6">
    <location>
        <begin position="199"/>
        <end position="294"/>
    </location>
</feature>
<dbReference type="OrthoDB" id="2740448at2759"/>
<reference evidence="7" key="2">
    <citation type="submission" date="2013-01" db="EMBL/GenBank/DDBJ databases">
        <title>The wheat powdery mildew genome reveals unique evolution of an obligate biotroph.</title>
        <authorList>
            <person name="Oberhaensli S."/>
            <person name="Wicker T."/>
            <person name="Keller B."/>
        </authorList>
    </citation>
    <scope>NUCLEOTIDE SEQUENCE</scope>
    <source>
        <strain evidence="7">96224</strain>
    </source>
</reference>
<reference evidence="8" key="3">
    <citation type="submission" date="2018-07" db="EMBL/GenBank/DDBJ databases">
        <authorList>
            <person name="Quirk P.G."/>
            <person name="Krulwich T.A."/>
        </authorList>
    </citation>
    <scope>NUCLEOTIDE SEQUENCE</scope>
    <source>
        <strain evidence="8">96224</strain>
    </source>
</reference>
<dbReference type="GO" id="GO:0006355">
    <property type="term" value="P:regulation of DNA-templated transcription"/>
    <property type="evidence" value="ECO:0007669"/>
    <property type="project" value="InterPro"/>
</dbReference>
<evidence type="ECO:0000313" key="9">
    <source>
        <dbReference type="Proteomes" id="UP000053110"/>
    </source>
</evidence>
<dbReference type="GO" id="GO:0005634">
    <property type="term" value="C:nucleus"/>
    <property type="evidence" value="ECO:0007669"/>
    <property type="project" value="InterPro"/>
</dbReference>
<evidence type="ECO:0000256" key="4">
    <source>
        <dbReference type="ARBA" id="ARBA00023163"/>
    </source>
</evidence>
<dbReference type="Pfam" id="PF08493">
    <property type="entry name" value="AflR"/>
    <property type="match status" value="1"/>
</dbReference>
<evidence type="ECO:0000256" key="1">
    <source>
        <dbReference type="ARBA" id="ARBA00022723"/>
    </source>
</evidence>
<dbReference type="GO" id="GO:0046872">
    <property type="term" value="F:metal ion binding"/>
    <property type="evidence" value="ECO:0007669"/>
    <property type="project" value="UniProtKB-KW"/>
</dbReference>
<dbReference type="EMBL" id="UIGY01000037">
    <property type="protein sequence ID" value="SUZ09037.1"/>
    <property type="molecule type" value="Genomic_DNA"/>
</dbReference>
<evidence type="ECO:0000256" key="5">
    <source>
        <dbReference type="ARBA" id="ARBA00023242"/>
    </source>
</evidence>
<dbReference type="GO" id="GO:0003677">
    <property type="term" value="F:DNA binding"/>
    <property type="evidence" value="ECO:0007669"/>
    <property type="project" value="UniProtKB-KW"/>
</dbReference>
<dbReference type="AlphaFoldDB" id="A0A061HJS7"/>
<evidence type="ECO:0000313" key="8">
    <source>
        <dbReference type="EMBL" id="SUZ09037.1"/>
    </source>
</evidence>
<keyword evidence="5" id="KW-0539">Nucleus</keyword>
<evidence type="ECO:0000256" key="3">
    <source>
        <dbReference type="ARBA" id="ARBA00023125"/>
    </source>
</evidence>
<name>A0A061HJS7_BLUGR</name>